<gene>
    <name evidence="3" type="ORF">GCM10007103_15050</name>
</gene>
<dbReference type="InterPro" id="IPR011053">
    <property type="entry name" value="Single_hybrid_motif"/>
</dbReference>
<proteinExistence type="predicted"/>
<dbReference type="CDD" id="cd06850">
    <property type="entry name" value="biotinyl_domain"/>
    <property type="match status" value="1"/>
</dbReference>
<reference evidence="3" key="1">
    <citation type="journal article" date="2014" name="Int. J. Syst. Evol. Microbiol.">
        <title>Complete genome sequence of Corynebacterium casei LMG S-19264T (=DSM 44701T), isolated from a smear-ripened cheese.</title>
        <authorList>
            <consortium name="US DOE Joint Genome Institute (JGI-PGF)"/>
            <person name="Walter F."/>
            <person name="Albersmeier A."/>
            <person name="Kalinowski J."/>
            <person name="Ruckert C."/>
        </authorList>
    </citation>
    <scope>NUCLEOTIDE SEQUENCE</scope>
    <source>
        <strain evidence="3">KCTC 12719</strain>
    </source>
</reference>
<evidence type="ECO:0000256" key="1">
    <source>
        <dbReference type="ARBA" id="ARBA00023267"/>
    </source>
</evidence>
<evidence type="ECO:0000313" key="3">
    <source>
        <dbReference type="EMBL" id="GHA34589.1"/>
    </source>
</evidence>
<dbReference type="InterPro" id="IPR050709">
    <property type="entry name" value="Biotin_Carboxyl_Carrier/Decarb"/>
</dbReference>
<keyword evidence="4" id="KW-1185">Reference proteome</keyword>
<dbReference type="RefSeq" id="WP_189604112.1">
    <property type="nucleotide sequence ID" value="NZ_BMXB01000004.1"/>
</dbReference>
<sequence length="168" mass="19021">MEKRFKVRVNESFEYEFTTEEIAALDARATTSSTYHVLKDSRSFEAQILKSNFLQREYEVKINSSTYKIEISNELDLLIKEMGLSIRASQVINNIKAPMPGLILDVNVKEGEKVKEGDYLLVLEAMKMENSLTAPRDGIVKSVTVKVGQTVEKNQLLIEMDDPAEGNE</sequence>
<feature type="domain" description="Lipoyl-binding" evidence="2">
    <location>
        <begin position="79"/>
        <end position="161"/>
    </location>
</feature>
<evidence type="ECO:0000313" key="4">
    <source>
        <dbReference type="Proteomes" id="UP000610456"/>
    </source>
</evidence>
<keyword evidence="1" id="KW-0092">Biotin</keyword>
<dbReference type="Pfam" id="PF00364">
    <property type="entry name" value="Biotin_lipoyl"/>
    <property type="match status" value="1"/>
</dbReference>
<evidence type="ECO:0000259" key="2">
    <source>
        <dbReference type="PROSITE" id="PS50968"/>
    </source>
</evidence>
<dbReference type="SUPFAM" id="SSF51230">
    <property type="entry name" value="Single hybrid motif"/>
    <property type="match status" value="1"/>
</dbReference>
<dbReference type="PROSITE" id="PS50968">
    <property type="entry name" value="BIOTINYL_LIPOYL"/>
    <property type="match status" value="1"/>
</dbReference>
<dbReference type="Gene3D" id="2.40.50.100">
    <property type="match status" value="1"/>
</dbReference>
<dbReference type="AlphaFoldDB" id="A0A918SCS5"/>
<dbReference type="PANTHER" id="PTHR45266:SF3">
    <property type="entry name" value="OXALOACETATE DECARBOXYLASE ALPHA CHAIN"/>
    <property type="match status" value="1"/>
</dbReference>
<dbReference type="PROSITE" id="PS00188">
    <property type="entry name" value="BIOTIN"/>
    <property type="match status" value="1"/>
</dbReference>
<dbReference type="InterPro" id="IPR000089">
    <property type="entry name" value="Biotin_lipoyl"/>
</dbReference>
<dbReference type="EMBL" id="BMXB01000004">
    <property type="protein sequence ID" value="GHA34589.1"/>
    <property type="molecule type" value="Genomic_DNA"/>
</dbReference>
<comment type="caution">
    <text evidence="3">The sequence shown here is derived from an EMBL/GenBank/DDBJ whole genome shotgun (WGS) entry which is preliminary data.</text>
</comment>
<dbReference type="PANTHER" id="PTHR45266">
    <property type="entry name" value="OXALOACETATE DECARBOXYLASE ALPHA CHAIN"/>
    <property type="match status" value="1"/>
</dbReference>
<dbReference type="FunFam" id="2.40.50.100:FF:000003">
    <property type="entry name" value="Acetyl-CoA carboxylase biotin carboxyl carrier protein"/>
    <property type="match status" value="1"/>
</dbReference>
<protein>
    <recommendedName>
        <fullName evidence="2">Lipoyl-binding domain-containing protein</fullName>
    </recommendedName>
</protein>
<dbReference type="InterPro" id="IPR001882">
    <property type="entry name" value="Biotin_BS"/>
</dbReference>
<accession>A0A918SCS5</accession>
<reference evidence="3" key="2">
    <citation type="submission" date="2020-09" db="EMBL/GenBank/DDBJ databases">
        <authorList>
            <person name="Sun Q."/>
            <person name="Kim S."/>
        </authorList>
    </citation>
    <scope>NUCLEOTIDE SEQUENCE</scope>
    <source>
        <strain evidence="3">KCTC 12719</strain>
    </source>
</reference>
<organism evidence="3 4">
    <name type="scientific">Salinimicrobium marinum</name>
    <dbReference type="NCBI Taxonomy" id="680283"/>
    <lineage>
        <taxon>Bacteria</taxon>
        <taxon>Pseudomonadati</taxon>
        <taxon>Bacteroidota</taxon>
        <taxon>Flavobacteriia</taxon>
        <taxon>Flavobacteriales</taxon>
        <taxon>Flavobacteriaceae</taxon>
        <taxon>Salinimicrobium</taxon>
    </lineage>
</organism>
<dbReference type="Proteomes" id="UP000610456">
    <property type="component" value="Unassembled WGS sequence"/>
</dbReference>
<name>A0A918SCS5_9FLAO</name>